<dbReference type="EMBL" id="CAJJDN010000118">
    <property type="protein sequence ID" value="CAD8118696.1"/>
    <property type="molecule type" value="Genomic_DNA"/>
</dbReference>
<evidence type="ECO:0000313" key="3">
    <source>
        <dbReference type="Proteomes" id="UP000692954"/>
    </source>
</evidence>
<dbReference type="Proteomes" id="UP000692954">
    <property type="component" value="Unassembled WGS sequence"/>
</dbReference>
<proteinExistence type="predicted"/>
<gene>
    <name evidence="2" type="ORF">PSON_ATCC_30995.1.T1180088</name>
</gene>
<accession>A0A8S1QSH4</accession>
<protein>
    <submittedName>
        <fullName evidence="2">Uncharacterized protein</fullName>
    </submittedName>
</protein>
<keyword evidence="3" id="KW-1185">Reference proteome</keyword>
<evidence type="ECO:0000313" key="2">
    <source>
        <dbReference type="EMBL" id="CAD8118696.1"/>
    </source>
</evidence>
<dbReference type="AlphaFoldDB" id="A0A8S1QSH4"/>
<comment type="caution">
    <text evidence="2">The sequence shown here is derived from an EMBL/GenBank/DDBJ whole genome shotgun (WGS) entry which is preliminary data.</text>
</comment>
<name>A0A8S1QSH4_9CILI</name>
<keyword evidence="1" id="KW-0175">Coiled coil</keyword>
<organism evidence="2 3">
    <name type="scientific">Paramecium sonneborni</name>
    <dbReference type="NCBI Taxonomy" id="65129"/>
    <lineage>
        <taxon>Eukaryota</taxon>
        <taxon>Sar</taxon>
        <taxon>Alveolata</taxon>
        <taxon>Ciliophora</taxon>
        <taxon>Intramacronucleata</taxon>
        <taxon>Oligohymenophorea</taxon>
        <taxon>Peniculida</taxon>
        <taxon>Parameciidae</taxon>
        <taxon>Paramecium</taxon>
    </lineage>
</organism>
<feature type="coiled-coil region" evidence="1">
    <location>
        <begin position="44"/>
        <end position="93"/>
    </location>
</feature>
<sequence>MGCGSSIECSSPRCQEAKGSRCYKHSHNYSWWCKYCKQEEDNYFKENDQRRSENERRLKQYEQERLQKEIAEKERYIREYKEIIREKERWLNKRI</sequence>
<evidence type="ECO:0000256" key="1">
    <source>
        <dbReference type="SAM" id="Coils"/>
    </source>
</evidence>
<reference evidence="2" key="1">
    <citation type="submission" date="2021-01" db="EMBL/GenBank/DDBJ databases">
        <authorList>
            <consortium name="Genoscope - CEA"/>
            <person name="William W."/>
        </authorList>
    </citation>
    <scope>NUCLEOTIDE SEQUENCE</scope>
</reference>